<evidence type="ECO:0000256" key="4">
    <source>
        <dbReference type="ARBA" id="ARBA00022692"/>
    </source>
</evidence>
<gene>
    <name evidence="12" type="ORF">SAMN05421749_1077</name>
</gene>
<sequence>MNKMKIAQKAILDWDLRGCVYLNHWSSHPYVAKFFKVVSRLGDGAFWYIMLAIVWGMNGLAYFSQVIYIVLAGSIGTLIYKLLKRHTVRPRPYQVHQVISLGERPLDHFSFPSGHTLHAVLACTVLGSIESMLLAIMLPFTILVGLSRMILGLHYPTDVIVGASIGFVVAMLSLWCAPFLGVVL</sequence>
<evidence type="ECO:0000313" key="12">
    <source>
        <dbReference type="EMBL" id="SDC54733.1"/>
    </source>
</evidence>
<organism evidence="12 13">
    <name type="scientific">Acinetobacter marinus</name>
    <dbReference type="NCBI Taxonomy" id="281375"/>
    <lineage>
        <taxon>Bacteria</taxon>
        <taxon>Pseudomonadati</taxon>
        <taxon>Pseudomonadota</taxon>
        <taxon>Gammaproteobacteria</taxon>
        <taxon>Moraxellales</taxon>
        <taxon>Moraxellaceae</taxon>
        <taxon>Acinetobacter</taxon>
    </lineage>
</organism>
<dbReference type="InterPro" id="IPR036938">
    <property type="entry name" value="PAP2/HPO_sf"/>
</dbReference>
<evidence type="ECO:0000256" key="10">
    <source>
        <dbReference type="SAM" id="Phobius"/>
    </source>
</evidence>
<name>A0A1G6MGT5_9GAMM</name>
<evidence type="ECO:0000313" key="13">
    <source>
        <dbReference type="Proteomes" id="UP000242317"/>
    </source>
</evidence>
<evidence type="ECO:0000256" key="8">
    <source>
        <dbReference type="ARBA" id="ARBA00032707"/>
    </source>
</evidence>
<dbReference type="OrthoDB" id="9780507at2"/>
<evidence type="ECO:0000256" key="7">
    <source>
        <dbReference type="ARBA" id="ARBA00023136"/>
    </source>
</evidence>
<evidence type="ECO:0000256" key="9">
    <source>
        <dbReference type="ARBA" id="ARBA00047594"/>
    </source>
</evidence>
<feature type="domain" description="Phosphatidic acid phosphatase type 2/haloperoxidase" evidence="11">
    <location>
        <begin position="66"/>
        <end position="174"/>
    </location>
</feature>
<dbReference type="PANTHER" id="PTHR14969">
    <property type="entry name" value="SPHINGOSINE-1-PHOSPHATE PHOSPHOHYDROLASE"/>
    <property type="match status" value="1"/>
</dbReference>
<dbReference type="Gene3D" id="1.20.144.10">
    <property type="entry name" value="Phosphatidic acid phosphatase type 2/haloperoxidase"/>
    <property type="match status" value="1"/>
</dbReference>
<feature type="transmembrane region" description="Helical" evidence="10">
    <location>
        <begin position="133"/>
        <end position="153"/>
    </location>
</feature>
<keyword evidence="5" id="KW-0378">Hydrolase</keyword>
<dbReference type="RefSeq" id="WP_092620452.1">
    <property type="nucleotide sequence ID" value="NZ_FMYK01000007.1"/>
</dbReference>
<dbReference type="GO" id="GO:0005886">
    <property type="term" value="C:plasma membrane"/>
    <property type="evidence" value="ECO:0007669"/>
    <property type="project" value="UniProtKB-SubCell"/>
</dbReference>
<keyword evidence="4 10" id="KW-0812">Transmembrane</keyword>
<protein>
    <recommendedName>
        <fullName evidence="2">undecaprenyl-diphosphate phosphatase</fullName>
        <ecNumber evidence="2">3.6.1.27</ecNumber>
    </recommendedName>
    <alternativeName>
        <fullName evidence="8">Undecaprenyl pyrophosphate phosphatase</fullName>
    </alternativeName>
</protein>
<dbReference type="GO" id="GO:0050380">
    <property type="term" value="F:undecaprenyl-diphosphatase activity"/>
    <property type="evidence" value="ECO:0007669"/>
    <property type="project" value="UniProtKB-EC"/>
</dbReference>
<comment type="subcellular location">
    <subcellularLocation>
        <location evidence="1">Cell membrane</location>
        <topology evidence="1">Multi-pass membrane protein</topology>
    </subcellularLocation>
</comment>
<dbReference type="EC" id="3.6.1.27" evidence="2"/>
<keyword evidence="3" id="KW-1003">Cell membrane</keyword>
<feature type="transmembrane region" description="Helical" evidence="10">
    <location>
        <begin position="37"/>
        <end position="56"/>
    </location>
</feature>
<accession>A0A1G6MGT5</accession>
<feature type="transmembrane region" description="Helical" evidence="10">
    <location>
        <begin position="159"/>
        <end position="183"/>
    </location>
</feature>
<dbReference type="Proteomes" id="UP000242317">
    <property type="component" value="Unassembled WGS sequence"/>
</dbReference>
<dbReference type="SUPFAM" id="SSF48317">
    <property type="entry name" value="Acid phosphatase/Vanadium-dependent haloperoxidase"/>
    <property type="match status" value="1"/>
</dbReference>
<keyword evidence="13" id="KW-1185">Reference proteome</keyword>
<evidence type="ECO:0000256" key="3">
    <source>
        <dbReference type="ARBA" id="ARBA00022475"/>
    </source>
</evidence>
<evidence type="ECO:0000256" key="6">
    <source>
        <dbReference type="ARBA" id="ARBA00022989"/>
    </source>
</evidence>
<keyword evidence="6 10" id="KW-1133">Transmembrane helix</keyword>
<evidence type="ECO:0000256" key="1">
    <source>
        <dbReference type="ARBA" id="ARBA00004651"/>
    </source>
</evidence>
<evidence type="ECO:0000256" key="5">
    <source>
        <dbReference type="ARBA" id="ARBA00022801"/>
    </source>
</evidence>
<dbReference type="InterPro" id="IPR000326">
    <property type="entry name" value="PAP2/HPO"/>
</dbReference>
<evidence type="ECO:0000256" key="2">
    <source>
        <dbReference type="ARBA" id="ARBA00012374"/>
    </source>
</evidence>
<dbReference type="SMART" id="SM00014">
    <property type="entry name" value="acidPPc"/>
    <property type="match status" value="1"/>
</dbReference>
<reference evidence="13" key="1">
    <citation type="submission" date="2016-09" db="EMBL/GenBank/DDBJ databases">
        <authorList>
            <person name="Varghese N."/>
            <person name="Submissions S."/>
        </authorList>
    </citation>
    <scope>NUCLEOTIDE SEQUENCE [LARGE SCALE GENOMIC DNA]</scope>
    <source>
        <strain evidence="13">ANC 3699</strain>
    </source>
</reference>
<keyword evidence="7 10" id="KW-0472">Membrane</keyword>
<dbReference type="PANTHER" id="PTHR14969:SF62">
    <property type="entry name" value="DECAPRENYLPHOSPHORYL-5-PHOSPHORIBOSE PHOSPHATASE RV3807C-RELATED"/>
    <property type="match status" value="1"/>
</dbReference>
<dbReference type="EMBL" id="FMYK01000007">
    <property type="protein sequence ID" value="SDC54733.1"/>
    <property type="molecule type" value="Genomic_DNA"/>
</dbReference>
<comment type="catalytic activity">
    <reaction evidence="9">
        <text>di-trans,octa-cis-undecaprenyl diphosphate + H2O = di-trans,octa-cis-undecaprenyl phosphate + phosphate + H(+)</text>
        <dbReference type="Rhea" id="RHEA:28094"/>
        <dbReference type="ChEBI" id="CHEBI:15377"/>
        <dbReference type="ChEBI" id="CHEBI:15378"/>
        <dbReference type="ChEBI" id="CHEBI:43474"/>
        <dbReference type="ChEBI" id="CHEBI:58405"/>
        <dbReference type="ChEBI" id="CHEBI:60392"/>
        <dbReference type="EC" id="3.6.1.27"/>
    </reaction>
</comment>
<dbReference type="Pfam" id="PF01569">
    <property type="entry name" value="PAP2"/>
    <property type="match status" value="1"/>
</dbReference>
<proteinExistence type="predicted"/>
<feature type="transmembrane region" description="Helical" evidence="10">
    <location>
        <begin position="62"/>
        <end position="83"/>
    </location>
</feature>
<evidence type="ECO:0000259" key="11">
    <source>
        <dbReference type="SMART" id="SM00014"/>
    </source>
</evidence>
<dbReference type="AlphaFoldDB" id="A0A1G6MGT5"/>